<evidence type="ECO:0000256" key="8">
    <source>
        <dbReference type="SAM" id="MobiDB-lite"/>
    </source>
</evidence>
<evidence type="ECO:0000313" key="12">
    <source>
        <dbReference type="Proteomes" id="UP001164286"/>
    </source>
</evidence>
<dbReference type="InterPro" id="IPR036259">
    <property type="entry name" value="MFS_trans_sf"/>
</dbReference>
<evidence type="ECO:0000256" key="3">
    <source>
        <dbReference type="ARBA" id="ARBA00022475"/>
    </source>
</evidence>
<feature type="transmembrane region" description="Helical" evidence="9">
    <location>
        <begin position="219"/>
        <end position="242"/>
    </location>
</feature>
<feature type="transmembrane region" description="Helical" evidence="9">
    <location>
        <begin position="248"/>
        <end position="269"/>
    </location>
</feature>
<dbReference type="GeneID" id="77725411"/>
<keyword evidence="6 9" id="KW-0472">Membrane</keyword>
<dbReference type="CDD" id="cd17323">
    <property type="entry name" value="MFS_Tpo1_MDR_like"/>
    <property type="match status" value="1"/>
</dbReference>
<feature type="transmembrane region" description="Helical" evidence="9">
    <location>
        <begin position="334"/>
        <end position="365"/>
    </location>
</feature>
<dbReference type="AlphaFoldDB" id="A0AA38H2S9"/>
<dbReference type="GO" id="GO:0022857">
    <property type="term" value="F:transmembrane transporter activity"/>
    <property type="evidence" value="ECO:0007669"/>
    <property type="project" value="InterPro"/>
</dbReference>
<feature type="transmembrane region" description="Helical" evidence="9">
    <location>
        <begin position="385"/>
        <end position="406"/>
    </location>
</feature>
<comment type="subcellular location">
    <subcellularLocation>
        <location evidence="1">Cell membrane</location>
        <topology evidence="1">Multi-pass membrane protein</topology>
    </subcellularLocation>
</comment>
<feature type="transmembrane region" description="Helical" evidence="9">
    <location>
        <begin position="426"/>
        <end position="449"/>
    </location>
</feature>
<feature type="transmembrane region" description="Helical" evidence="9">
    <location>
        <begin position="485"/>
        <end position="509"/>
    </location>
</feature>
<dbReference type="RefSeq" id="XP_052942318.1">
    <property type="nucleotide sequence ID" value="XM_053086210.1"/>
</dbReference>
<feature type="region of interest" description="Disordered" evidence="8">
    <location>
        <begin position="1"/>
        <end position="60"/>
    </location>
</feature>
<dbReference type="Pfam" id="PF07690">
    <property type="entry name" value="MFS_1"/>
    <property type="match status" value="1"/>
</dbReference>
<evidence type="ECO:0000256" key="5">
    <source>
        <dbReference type="ARBA" id="ARBA00022989"/>
    </source>
</evidence>
<keyword evidence="3" id="KW-1003">Cell membrane</keyword>
<proteinExistence type="inferred from homology"/>
<reference evidence="11" key="1">
    <citation type="journal article" date="2022" name="G3 (Bethesda)">
        <title>High quality genome of the basidiomycete yeast Dioszegia hungarica PDD-24b-2 isolated from cloud water.</title>
        <authorList>
            <person name="Jarrige D."/>
            <person name="Haridas S."/>
            <person name="Bleykasten-Grosshans C."/>
            <person name="Joly M."/>
            <person name="Nadalig T."/>
            <person name="Sancelme M."/>
            <person name="Vuilleumier S."/>
            <person name="Grigoriev I.V."/>
            <person name="Amato P."/>
            <person name="Bringel F."/>
        </authorList>
    </citation>
    <scope>NUCLEOTIDE SEQUENCE</scope>
    <source>
        <strain evidence="11">PDD-24b-2</strain>
    </source>
</reference>
<dbReference type="EMBL" id="JAKWFO010000014">
    <property type="protein sequence ID" value="KAI9632541.1"/>
    <property type="molecule type" value="Genomic_DNA"/>
</dbReference>
<evidence type="ECO:0000256" key="6">
    <source>
        <dbReference type="ARBA" id="ARBA00023136"/>
    </source>
</evidence>
<dbReference type="PANTHER" id="PTHR23502:SF186">
    <property type="entry name" value="MAJOR FACILITATOR SUPERFAMILY (MFS) PROFILE DOMAIN-CONTAINING PROTEIN"/>
    <property type="match status" value="1"/>
</dbReference>
<feature type="domain" description="Major facilitator superfamily (MFS) profile" evidence="10">
    <location>
        <begin position="93"/>
        <end position="545"/>
    </location>
</feature>
<evidence type="ECO:0000256" key="4">
    <source>
        <dbReference type="ARBA" id="ARBA00022692"/>
    </source>
</evidence>
<feature type="compositionally biased region" description="Basic and acidic residues" evidence="8">
    <location>
        <begin position="1"/>
        <end position="18"/>
    </location>
</feature>
<dbReference type="PANTHER" id="PTHR23502">
    <property type="entry name" value="MAJOR FACILITATOR SUPERFAMILY"/>
    <property type="match status" value="1"/>
</dbReference>
<dbReference type="PROSITE" id="PS50850">
    <property type="entry name" value="MFS"/>
    <property type="match status" value="1"/>
</dbReference>
<dbReference type="InterPro" id="IPR011701">
    <property type="entry name" value="MFS"/>
</dbReference>
<evidence type="ECO:0000256" key="7">
    <source>
        <dbReference type="ARBA" id="ARBA00038459"/>
    </source>
</evidence>
<protein>
    <submittedName>
        <fullName evidence="11">Polyamine transport-related protein</fullName>
    </submittedName>
</protein>
<feature type="transmembrane region" description="Helical" evidence="9">
    <location>
        <begin position="455"/>
        <end position="473"/>
    </location>
</feature>
<evidence type="ECO:0000256" key="2">
    <source>
        <dbReference type="ARBA" id="ARBA00022448"/>
    </source>
</evidence>
<evidence type="ECO:0000256" key="1">
    <source>
        <dbReference type="ARBA" id="ARBA00004651"/>
    </source>
</evidence>
<keyword evidence="5 9" id="KW-1133">Transmembrane helix</keyword>
<comment type="similarity">
    <text evidence="7">Belongs to the major facilitator superfamily. DHA1 family. Polyamines/proton antiporter (TC 2.A.1.2.16) subfamily.</text>
</comment>
<accession>A0AA38H2S9</accession>
<feature type="transmembrane region" description="Helical" evidence="9">
    <location>
        <begin position="129"/>
        <end position="148"/>
    </location>
</feature>
<feature type="transmembrane region" description="Helical" evidence="9">
    <location>
        <begin position="521"/>
        <end position="541"/>
    </location>
</feature>
<feature type="transmembrane region" description="Helical" evidence="9">
    <location>
        <begin position="160"/>
        <end position="178"/>
    </location>
</feature>
<feature type="transmembrane region" description="Helical" evidence="9">
    <location>
        <begin position="93"/>
        <end position="117"/>
    </location>
</feature>
<keyword evidence="4 9" id="KW-0812">Transmembrane</keyword>
<dbReference type="GO" id="GO:0005886">
    <property type="term" value="C:plasma membrane"/>
    <property type="evidence" value="ECO:0007669"/>
    <property type="project" value="UniProtKB-SubCell"/>
</dbReference>
<feature type="transmembrane region" description="Helical" evidence="9">
    <location>
        <begin position="184"/>
        <end position="207"/>
    </location>
</feature>
<evidence type="ECO:0000259" key="10">
    <source>
        <dbReference type="PROSITE" id="PS50850"/>
    </source>
</evidence>
<dbReference type="Proteomes" id="UP001164286">
    <property type="component" value="Unassembled WGS sequence"/>
</dbReference>
<keyword evidence="2" id="KW-0813">Transport</keyword>
<dbReference type="Gene3D" id="1.20.1250.20">
    <property type="entry name" value="MFS general substrate transporter like domains"/>
    <property type="match status" value="1"/>
</dbReference>
<name>A0AA38H2S9_9TREE</name>
<keyword evidence="12" id="KW-1185">Reference proteome</keyword>
<dbReference type="SUPFAM" id="SSF103473">
    <property type="entry name" value="MFS general substrate transporter"/>
    <property type="match status" value="1"/>
</dbReference>
<sequence>MATPVKSERGVKAHEQGEQLRSSSPPCSDSLPAEKDQNASETSPSPTQAPLPPLRHTTTHQSATAVEAAQILANFATHPANPRNWPRRQKWSISITVSITGFIATCGSSIAVPGVHAITNDFGISNPKIGVLITTFYVLGLGAGPFVFAPISELYGRQVAYMISQSLFFFFCLGTAVSQNMASILVLRFFCGVFASSGPGLGVTTCADVWAPEERGRPLSLYAIGPMAGPVLGSMIGYWILGGGGWRWLFWTITILAFANALLFIVISTETNAQVIEKKLKYRINHPISPPNTFLDRISPSRFIHDQGWMSAMVSRHEAKAVFKRTFSRPFRLLLFNPVCAIFCVYYAYIYACIYLFLVSVPLLFGSAPYSRTGLFSYSWSMNTVSLAYIGLAIGFFSAAAIASTYQDKIYKALKKKNGGNGQPEYRLVMTQSGMLIMPIGLLIFGWTANAHTHWIGPQIGMVFVALGLMLAFNSIQNFLVDAFFPYSAAAIASATACRSALTAVLPVFSADMFADLGWGVGGTLLAGIALVAVPAPLIMFKYGRHLRERYAFDG</sequence>
<organism evidence="11 12">
    <name type="scientific">Dioszegia hungarica</name>
    <dbReference type="NCBI Taxonomy" id="4972"/>
    <lineage>
        <taxon>Eukaryota</taxon>
        <taxon>Fungi</taxon>
        <taxon>Dikarya</taxon>
        <taxon>Basidiomycota</taxon>
        <taxon>Agaricomycotina</taxon>
        <taxon>Tremellomycetes</taxon>
        <taxon>Tremellales</taxon>
        <taxon>Bulleribasidiaceae</taxon>
        <taxon>Dioszegia</taxon>
    </lineage>
</organism>
<gene>
    <name evidence="11" type="ORF">MKK02DRAFT_20163</name>
</gene>
<dbReference type="InterPro" id="IPR020846">
    <property type="entry name" value="MFS_dom"/>
</dbReference>
<comment type="caution">
    <text evidence="11">The sequence shown here is derived from an EMBL/GenBank/DDBJ whole genome shotgun (WGS) entry which is preliminary data.</text>
</comment>
<evidence type="ECO:0000313" key="11">
    <source>
        <dbReference type="EMBL" id="KAI9632541.1"/>
    </source>
</evidence>
<evidence type="ECO:0000256" key="9">
    <source>
        <dbReference type="SAM" id="Phobius"/>
    </source>
</evidence>